<dbReference type="Proteomes" id="UP000626554">
    <property type="component" value="Unassembled WGS sequence"/>
</dbReference>
<proteinExistence type="predicted"/>
<protein>
    <submittedName>
        <fullName evidence="4">GNAT family N-acetyltransferase</fullName>
    </submittedName>
</protein>
<keyword evidence="1" id="KW-0808">Transferase</keyword>
<dbReference type="Pfam" id="PF13508">
    <property type="entry name" value="Acetyltransf_7"/>
    <property type="match status" value="1"/>
</dbReference>
<dbReference type="SUPFAM" id="SSF55729">
    <property type="entry name" value="Acyl-CoA N-acyltransferases (Nat)"/>
    <property type="match status" value="1"/>
</dbReference>
<keyword evidence="2" id="KW-0012">Acyltransferase</keyword>
<gene>
    <name evidence="4" type="ORF">HW556_00245</name>
</gene>
<evidence type="ECO:0000256" key="2">
    <source>
        <dbReference type="ARBA" id="ARBA00023315"/>
    </source>
</evidence>
<evidence type="ECO:0000313" key="4">
    <source>
        <dbReference type="EMBL" id="NVO83301.1"/>
    </source>
</evidence>
<keyword evidence="5" id="KW-1185">Reference proteome</keyword>
<dbReference type="InterPro" id="IPR016181">
    <property type="entry name" value="Acyl_CoA_acyltransferase"/>
</dbReference>
<organism evidence="4 5">
    <name type="scientific">Hymenobacter terrestris</name>
    <dbReference type="NCBI Taxonomy" id="2748310"/>
    <lineage>
        <taxon>Bacteria</taxon>
        <taxon>Pseudomonadati</taxon>
        <taxon>Bacteroidota</taxon>
        <taxon>Cytophagia</taxon>
        <taxon>Cytophagales</taxon>
        <taxon>Hymenobacteraceae</taxon>
        <taxon>Hymenobacter</taxon>
    </lineage>
</organism>
<dbReference type="EMBL" id="JABKAV010000001">
    <property type="protein sequence ID" value="NVO83301.1"/>
    <property type="molecule type" value="Genomic_DNA"/>
</dbReference>
<dbReference type="InterPro" id="IPR000182">
    <property type="entry name" value="GNAT_dom"/>
</dbReference>
<dbReference type="RefSeq" id="WP_176896897.1">
    <property type="nucleotide sequence ID" value="NZ_JABKAV010000001.1"/>
</dbReference>
<accession>A0ABX2PXC3</accession>
<evidence type="ECO:0000259" key="3">
    <source>
        <dbReference type="PROSITE" id="PS51186"/>
    </source>
</evidence>
<reference evidence="4 5" key="1">
    <citation type="submission" date="2020-05" db="EMBL/GenBank/DDBJ databases">
        <title>Hymenobacter terrestris sp. nov. and Hymenobacter lapidiphilus sp. nov., isolated from regoliths in Antarctica.</title>
        <authorList>
            <person name="Sedlacek I."/>
            <person name="Pantucek R."/>
            <person name="Zeman M."/>
            <person name="Holochova P."/>
            <person name="Kralova S."/>
            <person name="Stankova E."/>
            <person name="Sedo O."/>
            <person name="Micenkova L."/>
            <person name="Svec P."/>
            <person name="Gupta V."/>
            <person name="Sood U."/>
            <person name="Korpole U.S."/>
            <person name="Lal R."/>
        </authorList>
    </citation>
    <scope>NUCLEOTIDE SEQUENCE [LARGE SCALE GENOMIC DNA]</scope>
    <source>
        <strain evidence="4 5">P5252</strain>
    </source>
</reference>
<feature type="domain" description="N-acetyltransferase" evidence="3">
    <location>
        <begin position="98"/>
        <end position="236"/>
    </location>
</feature>
<dbReference type="PROSITE" id="PS51186">
    <property type="entry name" value="GNAT"/>
    <property type="match status" value="1"/>
</dbReference>
<dbReference type="PANTHER" id="PTHR43420">
    <property type="entry name" value="ACETYLTRANSFERASE"/>
    <property type="match status" value="1"/>
</dbReference>
<dbReference type="InterPro" id="IPR050680">
    <property type="entry name" value="YpeA/RimI_acetyltransf"/>
</dbReference>
<dbReference type="Gene3D" id="3.40.630.30">
    <property type="match status" value="1"/>
</dbReference>
<name>A0ABX2PXC3_9BACT</name>
<evidence type="ECO:0000256" key="1">
    <source>
        <dbReference type="ARBA" id="ARBA00022679"/>
    </source>
</evidence>
<comment type="caution">
    <text evidence="4">The sequence shown here is derived from an EMBL/GenBank/DDBJ whole genome shotgun (WGS) entry which is preliminary data.</text>
</comment>
<sequence length="236" mass="25711">MSVQLLPWDSDFLGFAVGQLRDPELPAAGLDALLAQARQQGYRLLYWFVPPGSAAAAALQACPAARLADHKVRFCMPVAVGQAIQLPAGIAPTHDYSPALRTLAAQAGVYSRFQTDPNFAPEVHERLYQLWLGRSLSGELAREVLVYQPNPAGPVQGFLTLADRNEGTEIGLIAVNSTKRSQGIGAALIEAARRRTAAAGHATIRVTTQGNNPACRLYRREGFVEEHEELVYHMWL</sequence>
<evidence type="ECO:0000313" key="5">
    <source>
        <dbReference type="Proteomes" id="UP000626554"/>
    </source>
</evidence>